<dbReference type="EMBL" id="RAHG01000001">
    <property type="protein sequence ID" value="RJT15578.1"/>
    <property type="molecule type" value="Genomic_DNA"/>
</dbReference>
<keyword evidence="1" id="KW-0472">Membrane</keyword>
<name>A0ABX9P3K0_9GAMM</name>
<proteinExistence type="predicted"/>
<keyword evidence="1" id="KW-1133">Transmembrane helix</keyword>
<gene>
    <name evidence="2" type="ORF">D5396_00125</name>
</gene>
<sequence length="273" mass="31010">MNKGLYFWKGGLTPNKRQWIILTIIVAIVLASVSGWYYMVYVPHKKHEEEVLRKKNELQQNVKTVNSFYEEQLKGGSIERFNLLLNEIYKSRTLLAMTGYDEKVITCKNNSCNFNYEILKSHVFNVQKKNFWGKDYSASFSNKGINFSGIPAKLESNSILDSYKRGKDVSIADCGELLSYIYAFNSINDKSDQLVIAKAPASSVLDVEEKIKGNNKYYGLLFGTWSMKAKNDVIHVMSIFQRQALKNSFIVKGIELKSKALNISGGFVCKSGK</sequence>
<comment type="caution">
    <text evidence="2">The sequence shown here is derived from an EMBL/GenBank/DDBJ whole genome shotgun (WGS) entry which is preliminary data.</text>
</comment>
<evidence type="ECO:0000313" key="3">
    <source>
        <dbReference type="Proteomes" id="UP000284119"/>
    </source>
</evidence>
<feature type="transmembrane region" description="Helical" evidence="1">
    <location>
        <begin position="20"/>
        <end position="40"/>
    </location>
</feature>
<keyword evidence="3" id="KW-1185">Reference proteome</keyword>
<keyword evidence="1" id="KW-0812">Transmembrane</keyword>
<evidence type="ECO:0000313" key="2">
    <source>
        <dbReference type="EMBL" id="RJT15578.1"/>
    </source>
</evidence>
<reference evidence="2 3" key="1">
    <citation type="submission" date="2018-09" db="EMBL/GenBank/DDBJ databases">
        <authorList>
            <person name="Le Fleche-Mateos A."/>
        </authorList>
    </citation>
    <scope>NUCLEOTIDE SEQUENCE [LARGE SCALE GENOMIC DNA]</scope>
    <source>
        <strain evidence="2 3">DSM 30078</strain>
    </source>
</reference>
<dbReference type="Proteomes" id="UP000284119">
    <property type="component" value="Unassembled WGS sequence"/>
</dbReference>
<organism evidence="2 3">
    <name type="scientific">Rahnella inusitata</name>
    <dbReference type="NCBI Taxonomy" id="58169"/>
    <lineage>
        <taxon>Bacteria</taxon>
        <taxon>Pseudomonadati</taxon>
        <taxon>Pseudomonadota</taxon>
        <taxon>Gammaproteobacteria</taxon>
        <taxon>Enterobacterales</taxon>
        <taxon>Yersiniaceae</taxon>
        <taxon>Rahnella</taxon>
    </lineage>
</organism>
<evidence type="ECO:0000256" key="1">
    <source>
        <dbReference type="SAM" id="Phobius"/>
    </source>
</evidence>
<accession>A0ABX9P3K0</accession>
<evidence type="ECO:0008006" key="4">
    <source>
        <dbReference type="Google" id="ProtNLM"/>
    </source>
</evidence>
<protein>
    <recommendedName>
        <fullName evidence="4">Pilus assembly protein</fullName>
    </recommendedName>
</protein>